<evidence type="ECO:0000313" key="1">
    <source>
        <dbReference type="EMBL" id="BDG59504.1"/>
    </source>
</evidence>
<dbReference type="KEGG" id="cmic:caldi_05940"/>
<proteinExistence type="predicted"/>
<name>A0AA35CI63_9FIRM</name>
<dbReference type="AlphaFoldDB" id="A0AA35CI63"/>
<evidence type="ECO:0000313" key="2">
    <source>
        <dbReference type="Proteomes" id="UP001163687"/>
    </source>
</evidence>
<organism evidence="1 2">
    <name type="scientific">Caldinitratiruptor microaerophilus</name>
    <dbReference type="NCBI Taxonomy" id="671077"/>
    <lineage>
        <taxon>Bacteria</taxon>
        <taxon>Bacillati</taxon>
        <taxon>Bacillota</taxon>
        <taxon>Clostridia</taxon>
        <taxon>Eubacteriales</taxon>
        <taxon>Symbiobacteriaceae</taxon>
        <taxon>Caldinitratiruptor</taxon>
    </lineage>
</organism>
<accession>A0AA35CI63</accession>
<dbReference type="EMBL" id="AP025628">
    <property type="protein sequence ID" value="BDG59504.1"/>
    <property type="molecule type" value="Genomic_DNA"/>
</dbReference>
<keyword evidence="2" id="KW-1185">Reference proteome</keyword>
<gene>
    <name evidence="1" type="ORF">caldi_05940</name>
</gene>
<dbReference type="Proteomes" id="UP001163687">
    <property type="component" value="Chromosome"/>
</dbReference>
<protein>
    <submittedName>
        <fullName evidence="1">Uncharacterized protein</fullName>
    </submittedName>
</protein>
<reference evidence="1" key="1">
    <citation type="submission" date="2022-03" db="EMBL/GenBank/DDBJ databases">
        <title>Complete genome sequence of Caldinitratiruptor microaerophilus.</title>
        <authorList>
            <person name="Mukaiyama R."/>
            <person name="Nishiyama T."/>
            <person name="Ueda K."/>
        </authorList>
    </citation>
    <scope>NUCLEOTIDE SEQUENCE</scope>
    <source>
        <strain evidence="1">JCM 16183</strain>
    </source>
</reference>
<sequence length="76" mass="8132">MLSESLYHIAVRAMIIPTLDSAMPRIWNFWANAPAATDVSGFSPNAAIKDPIAFVNASIGFVYQGASKSVPTTMTT</sequence>